<feature type="transmembrane region" description="Helical" evidence="3">
    <location>
        <begin position="626"/>
        <end position="644"/>
    </location>
</feature>
<accession>A0A9P0MVD3</accession>
<feature type="compositionally biased region" description="Low complexity" evidence="2">
    <location>
        <begin position="664"/>
        <end position="676"/>
    </location>
</feature>
<keyword evidence="5" id="KW-1185">Reference proteome</keyword>
<feature type="coiled-coil region" evidence="1">
    <location>
        <begin position="15"/>
        <end position="49"/>
    </location>
</feature>
<keyword evidence="3" id="KW-1133">Transmembrane helix</keyword>
<sequence length="700" mass="79613">MVERWVFWVKYESWVKILEKENQAKDTKIENLEEKLEFFERKAQSVGIEIRNLPKKTGETMESLQNDIIQLGKTLNVNVEGNSIRDIYRTKSKDASNPVAVNFTTVFMKDSILKAVKNFNRDRVFGKDLHHERSIVRPCAIHDVYCIREFFTYNTQCSITEGPAPDPFIPHKIGLNTPHANLTFTLNNPRIKGLNNWKIKEFYINKASGILVMEVGFSSIVVDTPKCIVTYYRKGKESLHTSDFTNIEYNPGFQKALIDLESRVDISLVELFVTQGPMLFSKFFQNANRNLEAYPCESSSSHASNMAESVDHIYKALRLVPEFDGNSNVLTRFIKLCDQLQRNERAPEKKLQYQHQVSPRFSYGFKPPVQTAPPSAHPFTLSPPRPFNIPGPSRLFTPQTQQPLLRNQPPQYRGPSRTQQMFSAPPPNNGPQNVFRMPGPKPSGSNLPQPMSGVSHYVAKPFAPRPTHDWSRAAISGNDSTYMEAECPKVNSLYLCETKTRYERPDEPDCIQHLILHQELLPSCKLTTVKLRKEAVEQLDEKHYTINFPRPTKVKIVSNSNNHIKGFALEIIQLPTSNELPASREPPVILNSIALENLHSINKKIMLETPVELSNVTDMSLYHTTIPVYLILLGAGALIIALMYRQQRSQHSQKNQSLEGHNLAASRESAESQQSRKINPSEIIIDHSNISSSLPREISK</sequence>
<evidence type="ECO:0000313" key="4">
    <source>
        <dbReference type="EMBL" id="CAH1634756.1"/>
    </source>
</evidence>
<gene>
    <name evidence="4" type="ORF">SPLIT_LOCUS118</name>
</gene>
<reference evidence="4" key="1">
    <citation type="submission" date="2022-02" db="EMBL/GenBank/DDBJ databases">
        <authorList>
            <person name="King R."/>
        </authorList>
    </citation>
    <scope>NUCLEOTIDE SEQUENCE</scope>
</reference>
<keyword evidence="3" id="KW-0812">Transmembrane</keyword>
<evidence type="ECO:0000256" key="1">
    <source>
        <dbReference type="SAM" id="Coils"/>
    </source>
</evidence>
<protein>
    <submittedName>
        <fullName evidence="4">Uncharacterized protein</fullName>
    </submittedName>
</protein>
<dbReference type="Proteomes" id="UP001153321">
    <property type="component" value="Chromosome 1"/>
</dbReference>
<keyword evidence="3" id="KW-0472">Membrane</keyword>
<feature type="region of interest" description="Disordered" evidence="2">
    <location>
        <begin position="652"/>
        <end position="681"/>
    </location>
</feature>
<dbReference type="AlphaFoldDB" id="A0A9P0MVD3"/>
<evidence type="ECO:0000313" key="5">
    <source>
        <dbReference type="Proteomes" id="UP001153321"/>
    </source>
</evidence>
<feature type="region of interest" description="Disordered" evidence="2">
    <location>
        <begin position="411"/>
        <end position="430"/>
    </location>
</feature>
<name>A0A9P0MVD3_SPOLI</name>
<feature type="compositionally biased region" description="Polar residues" evidence="2">
    <location>
        <begin position="411"/>
        <end position="422"/>
    </location>
</feature>
<evidence type="ECO:0000256" key="2">
    <source>
        <dbReference type="SAM" id="MobiDB-lite"/>
    </source>
</evidence>
<keyword evidence="1" id="KW-0175">Coiled coil</keyword>
<organism evidence="4 5">
    <name type="scientific">Spodoptera littoralis</name>
    <name type="common">Egyptian cotton leafworm</name>
    <dbReference type="NCBI Taxonomy" id="7109"/>
    <lineage>
        <taxon>Eukaryota</taxon>
        <taxon>Metazoa</taxon>
        <taxon>Ecdysozoa</taxon>
        <taxon>Arthropoda</taxon>
        <taxon>Hexapoda</taxon>
        <taxon>Insecta</taxon>
        <taxon>Pterygota</taxon>
        <taxon>Neoptera</taxon>
        <taxon>Endopterygota</taxon>
        <taxon>Lepidoptera</taxon>
        <taxon>Glossata</taxon>
        <taxon>Ditrysia</taxon>
        <taxon>Noctuoidea</taxon>
        <taxon>Noctuidae</taxon>
        <taxon>Amphipyrinae</taxon>
        <taxon>Spodoptera</taxon>
    </lineage>
</organism>
<proteinExistence type="predicted"/>
<dbReference type="EMBL" id="LR824532">
    <property type="protein sequence ID" value="CAH1634756.1"/>
    <property type="molecule type" value="Genomic_DNA"/>
</dbReference>
<evidence type="ECO:0000256" key="3">
    <source>
        <dbReference type="SAM" id="Phobius"/>
    </source>
</evidence>